<dbReference type="NCBIfam" id="TIGR01563">
    <property type="entry name" value="gp16_SPP1"/>
    <property type="match status" value="1"/>
</dbReference>
<dbReference type="RefSeq" id="YP_009195198.1">
    <property type="nucleotide sequence ID" value="NC_028758.1"/>
</dbReference>
<accession>A0A0B5A5R0</accession>
<organism evidence="1 2">
    <name type="scientific">Paenibacillus phage HB10c2</name>
    <dbReference type="NCBI Taxonomy" id="1589749"/>
    <lineage>
        <taxon>Viruses</taxon>
        <taxon>Duplodnaviria</taxon>
        <taxon>Heunggongvirae</taxon>
        <taxon>Uroviricota</taxon>
        <taxon>Caudoviricetes</taxon>
        <taxon>Fernvirus</taxon>
        <taxon>Fernvirus Hb10c2</taxon>
    </lineage>
</organism>
<keyword evidence="2" id="KW-1185">Reference proteome</keyword>
<name>A0A0B5A5R0_9CAUD</name>
<gene>
    <name evidence="1" type="ORF">HB_00008</name>
</gene>
<reference evidence="2" key="1">
    <citation type="submission" date="2014-11" db="EMBL/GenBank/DDBJ databases">
        <authorList>
            <person name="Beims H."/>
            <person name="Wittmann J."/>
            <person name="Bunk B."/>
            <person name="Sproer C."/>
            <person name="Rohde C."/>
            <person name="Rohde M."/>
            <person name="von der Ohe W."/>
            <person name="Steinert M."/>
        </authorList>
    </citation>
    <scope>NUCLEOTIDE SEQUENCE [LARGE SCALE GENOMIC DNA]</scope>
</reference>
<dbReference type="Pfam" id="PF05521">
    <property type="entry name" value="Phage_HCP"/>
    <property type="match status" value="1"/>
</dbReference>
<proteinExistence type="predicted"/>
<dbReference type="Proteomes" id="UP000031725">
    <property type="component" value="Segment"/>
</dbReference>
<dbReference type="InterPro" id="IPR008767">
    <property type="entry name" value="Phage_SPP1_head-tail_adaptor"/>
</dbReference>
<reference evidence="1 2" key="2">
    <citation type="journal article" date="2015" name="Appl. Environ. Microbiol.">
        <title>Paenibacillus larvae-Directed Bacteriophage HB10c2 and Its Application in American Foulbrood-Affected Honey Bee Larvae.</title>
        <authorList>
            <person name="Beims H."/>
            <person name="Wittmann J."/>
            <person name="Bunk B."/>
            <person name="Sproer C."/>
            <person name="Rohde C."/>
            <person name="Gunther G."/>
            <person name="Rohde M."/>
            <person name="von der Ohe W."/>
            <person name="Steinert M."/>
        </authorList>
    </citation>
    <scope>NUCLEOTIDE SEQUENCE [LARGE SCALE GENOMIC DNA]</scope>
</reference>
<protein>
    <submittedName>
        <fullName evidence="1">Putative head-tail adaptor</fullName>
    </submittedName>
</protein>
<dbReference type="InterPro" id="IPR038666">
    <property type="entry name" value="SSP1_head-tail_sf"/>
</dbReference>
<dbReference type="OrthoDB" id="15075at10239"/>
<evidence type="ECO:0000313" key="2">
    <source>
        <dbReference type="Proteomes" id="UP000031725"/>
    </source>
</evidence>
<evidence type="ECO:0000313" key="1">
    <source>
        <dbReference type="EMBL" id="AJD83020.1"/>
    </source>
</evidence>
<dbReference type="Gene3D" id="2.40.10.270">
    <property type="entry name" value="Bacteriophage SPP1 head-tail adaptor protein"/>
    <property type="match status" value="1"/>
</dbReference>
<dbReference type="EMBL" id="KP202972">
    <property type="protein sequence ID" value="AJD83020.1"/>
    <property type="molecule type" value="Genomic_DNA"/>
</dbReference>
<sequence length="107" mass="12365">MNPGKLNKRITIKKHEPLPDGAGGYEDDDGLADVATIWANIRPLRGREYWQSQQTQAEVTHSIMIRYRKDIDRSHVVNYSGRLFDIQHIINVDEANRTLILHCVEKI</sequence>
<dbReference type="GeneID" id="26622481"/>
<dbReference type="KEGG" id="vg:26622481"/>